<sequence length="82" mass="9222">MEDLTTLTTFVGWCTVISIGLYLFSAIVLLICGEPVKTLHSRMASVPAEKLDEMYFTFLANFKLAFIMLNLVPYVALRLMQG</sequence>
<accession>A0AAP8SMQ4</accession>
<evidence type="ECO:0000313" key="4">
    <source>
        <dbReference type="Proteomes" id="UP000235162"/>
    </source>
</evidence>
<proteinExistence type="predicted"/>
<evidence type="ECO:0000313" key="3">
    <source>
        <dbReference type="EMBL" id="PLW85817.1"/>
    </source>
</evidence>
<keyword evidence="1" id="KW-0472">Membrane</keyword>
<feature type="domain" description="DUF6868" evidence="2">
    <location>
        <begin position="3"/>
        <end position="81"/>
    </location>
</feature>
<dbReference type="KEGG" id="hja:BST95_06015"/>
<dbReference type="InterPro" id="IPR049220">
    <property type="entry name" value="DUF6868"/>
</dbReference>
<dbReference type="Proteomes" id="UP000235162">
    <property type="component" value="Unassembled WGS sequence"/>
</dbReference>
<protein>
    <recommendedName>
        <fullName evidence="2">DUF6868 domain-containing protein</fullName>
    </recommendedName>
</protein>
<name>A0AAP8SMQ4_9GAMM</name>
<keyword evidence="4" id="KW-1185">Reference proteome</keyword>
<dbReference type="AlphaFoldDB" id="A0AAP8SMQ4"/>
<evidence type="ECO:0000256" key="1">
    <source>
        <dbReference type="SAM" id="Phobius"/>
    </source>
</evidence>
<feature type="transmembrane region" description="Helical" evidence="1">
    <location>
        <begin position="6"/>
        <end position="33"/>
    </location>
</feature>
<organism evidence="3 4">
    <name type="scientific">Halioglobus japonicus</name>
    <dbReference type="NCBI Taxonomy" id="930805"/>
    <lineage>
        <taxon>Bacteria</taxon>
        <taxon>Pseudomonadati</taxon>
        <taxon>Pseudomonadota</taxon>
        <taxon>Gammaproteobacteria</taxon>
        <taxon>Cellvibrionales</taxon>
        <taxon>Halieaceae</taxon>
        <taxon>Halioglobus</taxon>
    </lineage>
</organism>
<keyword evidence="1" id="KW-1133">Transmembrane helix</keyword>
<feature type="transmembrane region" description="Helical" evidence="1">
    <location>
        <begin position="54"/>
        <end position="76"/>
    </location>
</feature>
<dbReference type="EMBL" id="PKUR01000003">
    <property type="protein sequence ID" value="PLW85817.1"/>
    <property type="molecule type" value="Genomic_DNA"/>
</dbReference>
<dbReference type="Pfam" id="PF21742">
    <property type="entry name" value="DUF6868"/>
    <property type="match status" value="1"/>
</dbReference>
<evidence type="ECO:0000259" key="2">
    <source>
        <dbReference type="Pfam" id="PF21742"/>
    </source>
</evidence>
<keyword evidence="1" id="KW-0812">Transmembrane</keyword>
<comment type="caution">
    <text evidence="3">The sequence shown here is derived from an EMBL/GenBank/DDBJ whole genome shotgun (WGS) entry which is preliminary data.</text>
</comment>
<reference evidence="3 4" key="1">
    <citation type="submission" date="2018-01" db="EMBL/GenBank/DDBJ databases">
        <title>The draft genome sequence of Halioglobus japonicus S1-36.</title>
        <authorList>
            <person name="Du Z.-J."/>
            <person name="Shi M.-J."/>
        </authorList>
    </citation>
    <scope>NUCLEOTIDE SEQUENCE [LARGE SCALE GENOMIC DNA]</scope>
    <source>
        <strain evidence="3 4">S1-36</strain>
    </source>
</reference>
<dbReference type="RefSeq" id="WP_084198552.1">
    <property type="nucleotide sequence ID" value="NZ_BMYL01000003.1"/>
</dbReference>
<gene>
    <name evidence="3" type="ORF">C0029_14570</name>
</gene>